<dbReference type="GO" id="GO:0022857">
    <property type="term" value="F:transmembrane transporter activity"/>
    <property type="evidence" value="ECO:0007669"/>
    <property type="project" value="InterPro"/>
</dbReference>
<evidence type="ECO:0000256" key="5">
    <source>
        <dbReference type="ARBA" id="ARBA00022989"/>
    </source>
</evidence>
<dbReference type="STRING" id="1850254.LPB137_02760"/>
<dbReference type="GO" id="GO:0015031">
    <property type="term" value="P:protein transport"/>
    <property type="evidence" value="ECO:0007669"/>
    <property type="project" value="UniProtKB-KW"/>
</dbReference>
<evidence type="ECO:0000256" key="4">
    <source>
        <dbReference type="ARBA" id="ARBA00022692"/>
    </source>
</evidence>
<keyword evidence="3" id="KW-1003">Cell membrane</keyword>
<organism evidence="10 11">
    <name type="scientific">Poseidonibacter parvus</name>
    <dbReference type="NCBI Taxonomy" id="1850254"/>
    <lineage>
        <taxon>Bacteria</taxon>
        <taxon>Pseudomonadati</taxon>
        <taxon>Campylobacterota</taxon>
        <taxon>Epsilonproteobacteria</taxon>
        <taxon>Campylobacterales</taxon>
        <taxon>Arcobacteraceae</taxon>
        <taxon>Poseidonibacter</taxon>
    </lineage>
</organism>
<evidence type="ECO:0000256" key="8">
    <source>
        <dbReference type="SAM" id="Coils"/>
    </source>
</evidence>
<dbReference type="OrthoDB" id="5348190at2"/>
<keyword evidence="5 9" id="KW-1133">Transmembrane helix</keyword>
<dbReference type="Gene3D" id="3.30.420.270">
    <property type="match status" value="1"/>
</dbReference>
<keyword evidence="4 7" id="KW-0812">Transmembrane</keyword>
<keyword evidence="6 9" id="KW-0472">Membrane</keyword>
<dbReference type="RefSeq" id="WP_076084088.1">
    <property type="nucleotide sequence ID" value="NZ_CP019070.1"/>
</dbReference>
<keyword evidence="7" id="KW-0813">Transport</keyword>
<evidence type="ECO:0000256" key="3">
    <source>
        <dbReference type="ARBA" id="ARBA00022475"/>
    </source>
</evidence>
<evidence type="ECO:0000256" key="9">
    <source>
        <dbReference type="SAM" id="Phobius"/>
    </source>
</evidence>
<dbReference type="EMBL" id="CP019070">
    <property type="protein sequence ID" value="APW64842.1"/>
    <property type="molecule type" value="Genomic_DNA"/>
</dbReference>
<dbReference type="Proteomes" id="UP000186074">
    <property type="component" value="Chromosome"/>
</dbReference>
<gene>
    <name evidence="10" type="ORF">LPB137_02760</name>
</gene>
<dbReference type="InterPro" id="IPR003400">
    <property type="entry name" value="ExbD"/>
</dbReference>
<dbReference type="AlphaFoldDB" id="A0A1P8KJV7"/>
<keyword evidence="11" id="KW-1185">Reference proteome</keyword>
<name>A0A1P8KJV7_9BACT</name>
<feature type="coiled-coil region" evidence="8">
    <location>
        <begin position="68"/>
        <end position="95"/>
    </location>
</feature>
<evidence type="ECO:0000256" key="1">
    <source>
        <dbReference type="ARBA" id="ARBA00004162"/>
    </source>
</evidence>
<sequence>MKRREALGLDLTPIIDVVFILLIFFIVSSVFKKDELALILDLPSSNAKEMQVDKDQVFIELSSQKLAIKGIEVSFESLEENLKAIENKSKSVIVRIDKKVEYQRVIKVLDLLQKYNLSNLALVTNEEEK</sequence>
<evidence type="ECO:0000256" key="2">
    <source>
        <dbReference type="ARBA" id="ARBA00005811"/>
    </source>
</evidence>
<feature type="transmembrane region" description="Helical" evidence="9">
    <location>
        <begin position="7"/>
        <end position="31"/>
    </location>
</feature>
<dbReference type="KEGG" id="alp:LPB137_02760"/>
<comment type="subcellular location">
    <subcellularLocation>
        <location evidence="1">Cell membrane</location>
        <topology evidence="1">Single-pass membrane protein</topology>
    </subcellularLocation>
    <subcellularLocation>
        <location evidence="7">Cell membrane</location>
        <topology evidence="7">Single-pass type II membrane protein</topology>
    </subcellularLocation>
</comment>
<comment type="similarity">
    <text evidence="2 7">Belongs to the ExbD/TolR family.</text>
</comment>
<protein>
    <submittedName>
        <fullName evidence="10">Biopolymer transporter ExbD</fullName>
    </submittedName>
</protein>
<dbReference type="PANTHER" id="PTHR30558">
    <property type="entry name" value="EXBD MEMBRANE COMPONENT OF PMF-DRIVEN MACROMOLECULE IMPORT SYSTEM"/>
    <property type="match status" value="1"/>
</dbReference>
<dbReference type="Pfam" id="PF02472">
    <property type="entry name" value="ExbD"/>
    <property type="match status" value="1"/>
</dbReference>
<reference evidence="10 11" key="1">
    <citation type="submission" date="2017-01" db="EMBL/GenBank/DDBJ databases">
        <title>Genome sequencing of Arcobacter sp. LPB0137.</title>
        <authorList>
            <person name="Lee G.-W."/>
            <person name="Yi H."/>
        </authorList>
    </citation>
    <scope>NUCLEOTIDE SEQUENCE [LARGE SCALE GENOMIC DNA]</scope>
    <source>
        <strain evidence="10 11">LPB0137</strain>
    </source>
</reference>
<keyword evidence="7" id="KW-0653">Protein transport</keyword>
<evidence type="ECO:0000313" key="10">
    <source>
        <dbReference type="EMBL" id="APW64842.1"/>
    </source>
</evidence>
<evidence type="ECO:0000256" key="6">
    <source>
        <dbReference type="ARBA" id="ARBA00023136"/>
    </source>
</evidence>
<dbReference type="GO" id="GO:0005886">
    <property type="term" value="C:plasma membrane"/>
    <property type="evidence" value="ECO:0007669"/>
    <property type="project" value="UniProtKB-SubCell"/>
</dbReference>
<accession>A0A1P8KJV7</accession>
<evidence type="ECO:0000256" key="7">
    <source>
        <dbReference type="RuleBase" id="RU003879"/>
    </source>
</evidence>
<proteinExistence type="inferred from homology"/>
<evidence type="ECO:0000313" key="11">
    <source>
        <dbReference type="Proteomes" id="UP000186074"/>
    </source>
</evidence>
<keyword evidence="8" id="KW-0175">Coiled coil</keyword>
<dbReference type="PANTHER" id="PTHR30558:SF3">
    <property type="entry name" value="BIOPOLYMER TRANSPORT PROTEIN EXBD-RELATED"/>
    <property type="match status" value="1"/>
</dbReference>